<keyword evidence="1" id="KW-0812">Transmembrane</keyword>
<dbReference type="PANTHER" id="PTHR11524:SF16">
    <property type="entry name" value="LARGE RIBOSOMAL SUBUNIT PROTEIN UL30"/>
    <property type="match status" value="1"/>
</dbReference>
<dbReference type="PANTHER" id="PTHR11524">
    <property type="entry name" value="60S RIBOSOMAL PROTEIN L7"/>
    <property type="match status" value="1"/>
</dbReference>
<dbReference type="AlphaFoldDB" id="A0A9I9EA42"/>
<dbReference type="GO" id="GO:0003723">
    <property type="term" value="F:RNA binding"/>
    <property type="evidence" value="ECO:0007669"/>
    <property type="project" value="TreeGrafter"/>
</dbReference>
<name>A0A9I9EA42_CUCME</name>
<organism evidence="2">
    <name type="scientific">Cucumis melo</name>
    <name type="common">Muskmelon</name>
    <dbReference type="NCBI Taxonomy" id="3656"/>
    <lineage>
        <taxon>Eukaryota</taxon>
        <taxon>Viridiplantae</taxon>
        <taxon>Streptophyta</taxon>
        <taxon>Embryophyta</taxon>
        <taxon>Tracheophyta</taxon>
        <taxon>Spermatophyta</taxon>
        <taxon>Magnoliopsida</taxon>
        <taxon>eudicotyledons</taxon>
        <taxon>Gunneridae</taxon>
        <taxon>Pentapetalae</taxon>
        <taxon>rosids</taxon>
        <taxon>fabids</taxon>
        <taxon>Cucurbitales</taxon>
        <taxon>Cucurbitaceae</taxon>
        <taxon>Benincaseae</taxon>
        <taxon>Cucumis</taxon>
    </lineage>
</organism>
<feature type="transmembrane region" description="Helical" evidence="1">
    <location>
        <begin position="122"/>
        <end position="141"/>
    </location>
</feature>
<sequence>MSNWQVLERACSRFHFLRSMGYIHEIMTVGPHFKEANNFLWPFKLKAPLDGLKKKAILILRNLRKCRRKELGKKLCKNLNKIRLSTTYDEVIVYPILAALYLVQNLLQYYIFAYVDASGYQILKNFNIINTGLIMGMSIILKPTRKDPTLSALGNFAAIGREGLNVVELVQTLYE</sequence>
<reference evidence="2" key="1">
    <citation type="submission" date="2023-03" db="UniProtKB">
        <authorList>
            <consortium name="EnsemblPlants"/>
        </authorList>
    </citation>
    <scope>IDENTIFICATION</scope>
</reference>
<accession>A0A9I9EA42</accession>
<dbReference type="Gramene" id="MELO3C030913.2.1">
    <property type="protein sequence ID" value="MELO3C030913.2.1"/>
    <property type="gene ID" value="MELO3C030913.2"/>
</dbReference>
<dbReference type="GO" id="GO:0003735">
    <property type="term" value="F:structural constituent of ribosome"/>
    <property type="evidence" value="ECO:0007669"/>
    <property type="project" value="TreeGrafter"/>
</dbReference>
<keyword evidence="1" id="KW-0472">Membrane</keyword>
<proteinExistence type="predicted"/>
<keyword evidence="1" id="KW-1133">Transmembrane helix</keyword>
<dbReference type="GO" id="GO:0000463">
    <property type="term" value="P:maturation of LSU-rRNA from tricistronic rRNA transcript (SSU-rRNA, 5.8S rRNA, LSU-rRNA)"/>
    <property type="evidence" value="ECO:0007669"/>
    <property type="project" value="TreeGrafter"/>
</dbReference>
<dbReference type="EnsemblPlants" id="MELO3C030913.2.1">
    <property type="protein sequence ID" value="MELO3C030913.2.1"/>
    <property type="gene ID" value="MELO3C030913.2"/>
</dbReference>
<feature type="transmembrane region" description="Helical" evidence="1">
    <location>
        <begin position="91"/>
        <end position="110"/>
    </location>
</feature>
<evidence type="ECO:0000313" key="2">
    <source>
        <dbReference type="EnsemblPlants" id="MELO3C030913.2.1"/>
    </source>
</evidence>
<dbReference type="InterPro" id="IPR039699">
    <property type="entry name" value="Ribosomal_uL30"/>
</dbReference>
<dbReference type="SUPFAM" id="SSF55129">
    <property type="entry name" value="Ribosomal protein L30p/L7e"/>
    <property type="match status" value="1"/>
</dbReference>
<dbReference type="InterPro" id="IPR036919">
    <property type="entry name" value="Ribo_uL30_ferredoxin-like_sf"/>
</dbReference>
<dbReference type="GO" id="GO:0022625">
    <property type="term" value="C:cytosolic large ribosomal subunit"/>
    <property type="evidence" value="ECO:0007669"/>
    <property type="project" value="TreeGrafter"/>
</dbReference>
<evidence type="ECO:0000256" key="1">
    <source>
        <dbReference type="SAM" id="Phobius"/>
    </source>
</evidence>
<protein>
    <submittedName>
        <fullName evidence="2">Uncharacterized protein</fullName>
    </submittedName>
</protein>